<reference evidence="1" key="1">
    <citation type="submission" date="2020-05" db="EMBL/GenBank/DDBJ databases">
        <authorList>
            <person name="Chiriac C."/>
            <person name="Salcher M."/>
            <person name="Ghai R."/>
            <person name="Kavagutti S V."/>
        </authorList>
    </citation>
    <scope>NUCLEOTIDE SEQUENCE</scope>
</reference>
<accession>A0A6J6GKQ4</accession>
<proteinExistence type="predicted"/>
<sequence>MRYNHCMKFDKRVACLVALCLFVATSVGAANAAQVVTADSTDYGKPTTGVLRALIVNIGTPSLPARPRNEFTASVATAAQQINQLSRGLTTVQTEYFGRDILLNDVANLCDAEFDSWQAAVSKQVDVSPYRFVTLIIPFPNDEAKQCEWDGISDSPGKFSYDFSPPSDQDSNFPNMTVAHEWGHNMTLDHMSQIICKKNGSTVSFVSRAERDKSCKKIDYSTFSFMGSESELRIAAGERSQLGWLRAGEEQEVTEGTFTLGADGPLSLLWLKNSEGDRFQIEFVKALNPNYPKEFFDIVSDDIVKVTNGWTHDGVIVKYMADYEKDASFPNGYIAHPYVIDTTPVTEIVTDSALKAGKSFVDPTGTFQIDVLEVTGASATVRIGKPTGAVAATKITITCVKGKKTRNVTGLNPQCPKGFAKI</sequence>
<protein>
    <submittedName>
        <fullName evidence="1">Unannotated protein</fullName>
    </submittedName>
</protein>
<evidence type="ECO:0000313" key="1">
    <source>
        <dbReference type="EMBL" id="CAB4599485.1"/>
    </source>
</evidence>
<dbReference type="AlphaFoldDB" id="A0A6J6GKQ4"/>
<dbReference type="EMBL" id="CAEZUN010000051">
    <property type="protein sequence ID" value="CAB4599485.1"/>
    <property type="molecule type" value="Genomic_DNA"/>
</dbReference>
<organism evidence="1">
    <name type="scientific">freshwater metagenome</name>
    <dbReference type="NCBI Taxonomy" id="449393"/>
    <lineage>
        <taxon>unclassified sequences</taxon>
        <taxon>metagenomes</taxon>
        <taxon>ecological metagenomes</taxon>
    </lineage>
</organism>
<gene>
    <name evidence="1" type="ORF">UFOPK1826_00553</name>
</gene>
<name>A0A6J6GKQ4_9ZZZZ</name>